<evidence type="ECO:0008006" key="3">
    <source>
        <dbReference type="Google" id="ProtNLM"/>
    </source>
</evidence>
<dbReference type="EMBL" id="JAMBQA010000003">
    <property type="protein sequence ID" value="MDG0845973.1"/>
    <property type="molecule type" value="Genomic_DNA"/>
</dbReference>
<accession>A0A9X4L402</accession>
<keyword evidence="2" id="KW-1185">Reference proteome</keyword>
<evidence type="ECO:0000313" key="1">
    <source>
        <dbReference type="EMBL" id="MDG0845973.1"/>
    </source>
</evidence>
<organism evidence="1 2">
    <name type="scientific">Staphylococcus equorum</name>
    <dbReference type="NCBI Taxonomy" id="246432"/>
    <lineage>
        <taxon>Bacteria</taxon>
        <taxon>Bacillati</taxon>
        <taxon>Bacillota</taxon>
        <taxon>Bacilli</taxon>
        <taxon>Bacillales</taxon>
        <taxon>Staphylococcaceae</taxon>
        <taxon>Staphylococcus</taxon>
    </lineage>
</organism>
<name>A0A9X4L402_9STAP</name>
<dbReference type="AlphaFoldDB" id="A0A9X4L402"/>
<reference evidence="1" key="1">
    <citation type="submission" date="2022-05" db="EMBL/GenBank/DDBJ databases">
        <title>Comparative genomics of Staphylococcus equorum isolates.</title>
        <authorList>
            <person name="Luelf R.H."/>
        </authorList>
    </citation>
    <scope>NUCLEOTIDE SEQUENCE</scope>
    <source>
        <strain evidence="1">TMW 2.2497</strain>
    </source>
</reference>
<sequence length="210" mass="24511">MTYLIGHIDPEHAFGVTKENNIDKEIIVEYIPQYEIHKLDIFKFDAIIIPNFVDQEYLYRHKRLIDDYLNAKKVIVFFGHLFKPFLPKTALFMPEHINHFSDYSLYPNNDSSIYANVDTDDMTFNKGVAGFFARGHYQTQPEHEIHLTFRNGHVVTYLDRISTEGTVFMHAGRSLLGYIAQNKTTDYISSQFTTWLKQEITSLQGGEFNE</sequence>
<protein>
    <recommendedName>
        <fullName evidence="3">Phosphate starvation-inducible protein PhoH</fullName>
    </recommendedName>
</protein>
<dbReference type="Proteomes" id="UP001152422">
    <property type="component" value="Unassembled WGS sequence"/>
</dbReference>
<comment type="caution">
    <text evidence="1">The sequence shown here is derived from an EMBL/GenBank/DDBJ whole genome shotgun (WGS) entry which is preliminary data.</text>
</comment>
<gene>
    <name evidence="1" type="ORF">M4L89_07010</name>
</gene>
<dbReference type="RefSeq" id="WP_277583125.1">
    <property type="nucleotide sequence ID" value="NZ_JAMBPY010000003.1"/>
</dbReference>
<evidence type="ECO:0000313" key="2">
    <source>
        <dbReference type="Proteomes" id="UP001152422"/>
    </source>
</evidence>
<proteinExistence type="predicted"/>